<dbReference type="EMBL" id="CP158255">
    <property type="protein sequence ID" value="XDJ50590.1"/>
    <property type="molecule type" value="Genomic_DNA"/>
</dbReference>
<gene>
    <name evidence="2" type="ORF">ABRZ09_01585</name>
</gene>
<sequence>MLDSTHEPINPESSDPSRDIRAVRADQARCRRNGRAAQAFVDEMFDRRSRCLVLFLTVNYQKKHREDITLPTIQRHRDLFFRQIERASSGVLSEIDACLWRLEEGEDTGGLHLHLLIFYSGRYRGDVRIARSIGDHWVERTTRGWGDYYNSNANRSHYESRWGDGLGQVNRHDEQKREALTQFMTEYMSKATQVPSTRTNPHDRLFGIRRFF</sequence>
<proteinExistence type="predicted"/>
<name>A0AB39D8U3_9BURK</name>
<organism evidence="2">
    <name type="scientific">Castellaniella ginsengisoli</name>
    <dbReference type="NCBI Taxonomy" id="546114"/>
    <lineage>
        <taxon>Bacteria</taxon>
        <taxon>Pseudomonadati</taxon>
        <taxon>Pseudomonadota</taxon>
        <taxon>Betaproteobacteria</taxon>
        <taxon>Burkholderiales</taxon>
        <taxon>Alcaligenaceae</taxon>
        <taxon>Castellaniella</taxon>
    </lineage>
</organism>
<evidence type="ECO:0000313" key="2">
    <source>
        <dbReference type="EMBL" id="XDJ50590.1"/>
    </source>
</evidence>
<evidence type="ECO:0008006" key="3">
    <source>
        <dbReference type="Google" id="ProtNLM"/>
    </source>
</evidence>
<dbReference type="RefSeq" id="WP_368647158.1">
    <property type="nucleotide sequence ID" value="NZ_CP158255.1"/>
</dbReference>
<dbReference type="AlphaFoldDB" id="A0AB39D8U3"/>
<feature type="region of interest" description="Disordered" evidence="1">
    <location>
        <begin position="1"/>
        <end position="20"/>
    </location>
</feature>
<protein>
    <recommendedName>
        <fullName evidence="3">Inovirus Gp2 family protein</fullName>
    </recommendedName>
</protein>
<evidence type="ECO:0000256" key="1">
    <source>
        <dbReference type="SAM" id="MobiDB-lite"/>
    </source>
</evidence>
<reference evidence="2" key="1">
    <citation type="submission" date="2024-05" db="EMBL/GenBank/DDBJ databases">
        <authorList>
            <person name="Luo Y.-C."/>
            <person name="Nicholds J."/>
            <person name="Mortimer T."/>
            <person name="Maboni G."/>
        </authorList>
    </citation>
    <scope>NUCLEOTIDE SEQUENCE</scope>
    <source>
        <strain evidence="2">151108</strain>
    </source>
</reference>
<accession>A0AB39D8U3</accession>